<gene>
    <name evidence="6" type="primary">ubiE</name>
    <name evidence="5" type="synonym">menG</name>
    <name evidence="6" type="ORF">WJU16_09890</name>
</gene>
<dbReference type="RefSeq" id="WP_341838153.1">
    <property type="nucleotide sequence ID" value="NZ_CP149822.1"/>
</dbReference>
<dbReference type="PROSITE" id="PS01184">
    <property type="entry name" value="UBIE_2"/>
    <property type="match status" value="1"/>
</dbReference>
<keyword evidence="2 5" id="KW-0489">Methyltransferase</keyword>
<dbReference type="Pfam" id="PF01209">
    <property type="entry name" value="Ubie_methyltran"/>
    <property type="match status" value="1"/>
</dbReference>
<dbReference type="Gene3D" id="3.40.50.150">
    <property type="entry name" value="Vaccinia Virus protein VP39"/>
    <property type="match status" value="1"/>
</dbReference>
<dbReference type="Proteomes" id="UP001485459">
    <property type="component" value="Chromosome"/>
</dbReference>
<keyword evidence="1 5" id="KW-0474">Menaquinone biosynthesis</keyword>
<keyword evidence="7" id="KW-1185">Reference proteome</keyword>
<proteinExistence type="inferred from homology"/>
<dbReference type="NCBIfam" id="TIGR01934">
    <property type="entry name" value="MenG_MenH_UbiE"/>
    <property type="match status" value="1"/>
</dbReference>
<protein>
    <recommendedName>
        <fullName evidence="5">Demethylmenaquinone methyltransferase</fullName>
        <ecNumber evidence="5">2.1.1.163</ecNumber>
    </recommendedName>
</protein>
<dbReference type="CDD" id="cd02440">
    <property type="entry name" value="AdoMet_MTases"/>
    <property type="match status" value="1"/>
</dbReference>
<evidence type="ECO:0000256" key="1">
    <source>
        <dbReference type="ARBA" id="ARBA00022428"/>
    </source>
</evidence>
<feature type="binding site" evidence="5">
    <location>
        <position position="92"/>
    </location>
    <ligand>
        <name>S-adenosyl-L-methionine</name>
        <dbReference type="ChEBI" id="CHEBI:59789"/>
    </ligand>
</feature>
<feature type="binding site" evidence="5">
    <location>
        <position position="72"/>
    </location>
    <ligand>
        <name>S-adenosyl-L-methionine</name>
        <dbReference type="ChEBI" id="CHEBI:59789"/>
    </ligand>
</feature>
<keyword evidence="4 5" id="KW-0949">S-adenosyl-L-methionine</keyword>
<comment type="pathway">
    <text evidence="5">Quinol/quinone metabolism; menaquinone biosynthesis; menaquinol from 1,4-dihydroxy-2-naphthoate: step 2/2.</text>
</comment>
<dbReference type="HAMAP" id="MF_01813">
    <property type="entry name" value="MenG_UbiE_methyltr"/>
    <property type="match status" value="1"/>
</dbReference>
<dbReference type="InterPro" id="IPR029063">
    <property type="entry name" value="SAM-dependent_MTases_sf"/>
</dbReference>
<sequence>MTSKDVQKVVPFEGSKLSKKEQMASMFNDIAGRYDFMNHFMSLGIDVWWRKVALRKLKPLAPKTLLDVATGTGDVAIMAQKMLHPDQITGIDISEGMLEIGREKVAKAGFSDKITLQTGDSETISFPDATFDAITAAFGVRNFENLEKGLGEMCRVLKPGGMAVILEFSNPTAFPVKQLYNFYFRYITPAIGKLVARNKAAYSYLPSSVKEMPQGQEMCDILKKVGFQDVTCKTLTFGICSVYCATR</sequence>
<accession>A0ABZ2YUB6</accession>
<comment type="catalytic activity">
    <reaction evidence="5">
        <text>a 2-demethylmenaquinol + S-adenosyl-L-methionine = a menaquinol + S-adenosyl-L-homocysteine + H(+)</text>
        <dbReference type="Rhea" id="RHEA:42640"/>
        <dbReference type="Rhea" id="RHEA-COMP:9539"/>
        <dbReference type="Rhea" id="RHEA-COMP:9563"/>
        <dbReference type="ChEBI" id="CHEBI:15378"/>
        <dbReference type="ChEBI" id="CHEBI:18151"/>
        <dbReference type="ChEBI" id="CHEBI:55437"/>
        <dbReference type="ChEBI" id="CHEBI:57856"/>
        <dbReference type="ChEBI" id="CHEBI:59789"/>
        <dbReference type="EC" id="2.1.1.163"/>
    </reaction>
</comment>
<comment type="similarity">
    <text evidence="5">Belongs to the class I-like SAM-binding methyltransferase superfamily. MenG/UbiE family.</text>
</comment>
<evidence type="ECO:0000256" key="2">
    <source>
        <dbReference type="ARBA" id="ARBA00022603"/>
    </source>
</evidence>
<dbReference type="PANTHER" id="PTHR43591:SF24">
    <property type="entry name" value="2-METHOXY-6-POLYPRENYL-1,4-BENZOQUINOL METHYLASE, MITOCHONDRIAL"/>
    <property type="match status" value="1"/>
</dbReference>
<comment type="function">
    <text evidence="5">Methyltransferase required for the conversion of demethylmenaquinol (DMKH2) to menaquinol (MKH2).</text>
</comment>
<evidence type="ECO:0000256" key="4">
    <source>
        <dbReference type="ARBA" id="ARBA00022691"/>
    </source>
</evidence>
<dbReference type="InterPro" id="IPR023576">
    <property type="entry name" value="UbiE/COQ5_MeTrFase_CS"/>
</dbReference>
<name>A0ABZ2YUB6_9BACT</name>
<dbReference type="NCBIfam" id="NF001244">
    <property type="entry name" value="PRK00216.1-5"/>
    <property type="match status" value="1"/>
</dbReference>
<dbReference type="PROSITE" id="PS01183">
    <property type="entry name" value="UBIE_1"/>
    <property type="match status" value="1"/>
</dbReference>
<reference evidence="7" key="1">
    <citation type="submission" date="2024-03" db="EMBL/GenBank/DDBJ databases">
        <title>Chitinophaga horti sp. nov., isolated from garden soil.</title>
        <authorList>
            <person name="Lee D.S."/>
            <person name="Han D.M."/>
            <person name="Baek J.H."/>
            <person name="Choi D.G."/>
            <person name="Jeon J.H."/>
            <person name="Jeon C.O."/>
        </authorList>
    </citation>
    <scope>NUCLEOTIDE SEQUENCE [LARGE SCALE GENOMIC DNA]</scope>
    <source>
        <strain evidence="7">GPA1</strain>
    </source>
</reference>
<evidence type="ECO:0000256" key="5">
    <source>
        <dbReference type="HAMAP-Rule" id="MF_01813"/>
    </source>
</evidence>
<organism evidence="6 7">
    <name type="scientific">Chitinophaga pollutisoli</name>
    <dbReference type="NCBI Taxonomy" id="3133966"/>
    <lineage>
        <taxon>Bacteria</taxon>
        <taxon>Pseudomonadati</taxon>
        <taxon>Bacteroidota</taxon>
        <taxon>Chitinophagia</taxon>
        <taxon>Chitinophagales</taxon>
        <taxon>Chitinophagaceae</taxon>
        <taxon>Chitinophaga</taxon>
    </lineage>
</organism>
<comment type="caution">
    <text evidence="5">Lacks conserved residue(s) required for the propagation of feature annotation.</text>
</comment>
<dbReference type="GO" id="GO:0008425">
    <property type="term" value="F:2-methoxy-6-polyprenyl-1,4-benzoquinol methyltransferase activity"/>
    <property type="evidence" value="ECO:0007669"/>
    <property type="project" value="UniProtKB-EC"/>
</dbReference>
<feature type="binding site" evidence="5">
    <location>
        <begin position="120"/>
        <end position="121"/>
    </location>
    <ligand>
        <name>S-adenosyl-L-methionine</name>
        <dbReference type="ChEBI" id="CHEBI:59789"/>
    </ligand>
</feature>
<dbReference type="SUPFAM" id="SSF53335">
    <property type="entry name" value="S-adenosyl-L-methionine-dependent methyltransferases"/>
    <property type="match status" value="1"/>
</dbReference>
<dbReference type="EMBL" id="CP149822">
    <property type="protein sequence ID" value="WZN43341.1"/>
    <property type="molecule type" value="Genomic_DNA"/>
</dbReference>
<keyword evidence="3 5" id="KW-0808">Transferase</keyword>
<dbReference type="GO" id="GO:0043770">
    <property type="term" value="F:demethylmenaquinone methyltransferase activity"/>
    <property type="evidence" value="ECO:0007669"/>
    <property type="project" value="UniProtKB-EC"/>
</dbReference>
<dbReference type="EC" id="2.1.1.163" evidence="5"/>
<evidence type="ECO:0000256" key="3">
    <source>
        <dbReference type="ARBA" id="ARBA00022679"/>
    </source>
</evidence>
<dbReference type="GO" id="GO:0032259">
    <property type="term" value="P:methylation"/>
    <property type="evidence" value="ECO:0007669"/>
    <property type="project" value="UniProtKB-KW"/>
</dbReference>
<evidence type="ECO:0000313" key="7">
    <source>
        <dbReference type="Proteomes" id="UP001485459"/>
    </source>
</evidence>
<dbReference type="PROSITE" id="PS51608">
    <property type="entry name" value="SAM_MT_UBIE"/>
    <property type="match status" value="1"/>
</dbReference>
<dbReference type="InterPro" id="IPR004033">
    <property type="entry name" value="UbiE/COQ5_MeTrFase"/>
</dbReference>
<evidence type="ECO:0000313" key="6">
    <source>
        <dbReference type="EMBL" id="WZN43341.1"/>
    </source>
</evidence>
<dbReference type="PANTHER" id="PTHR43591">
    <property type="entry name" value="METHYLTRANSFERASE"/>
    <property type="match status" value="1"/>
</dbReference>